<sequence>MPPSSSPEVEYPDTQFLGRGSLTKDTAPPTSLRTSISPPPSRSRRSQDKQKEHSCDGHSNANEHATPNLAAIEAGELRIDDHISHFSTHLARFVRPPPSTSSKSYPLLPITEWQALYRRNQHAHGHHFVVHQHDHPVAGVHYDLRLQINKTSSISWAIMYGLPGNANSRRLNRNAMETRVHCIWVGG</sequence>
<dbReference type="Proteomes" id="UP001590950">
    <property type="component" value="Unassembled WGS sequence"/>
</dbReference>
<feature type="domain" description="DNA ligase D 3'-phosphoesterase" evidence="2">
    <location>
        <begin position="131"/>
        <end position="185"/>
    </location>
</feature>
<dbReference type="PANTHER" id="PTHR39465">
    <property type="entry name" value="DNA LIGASE D, 3'-PHOSPHOESTERASE DOMAIN"/>
    <property type="match status" value="1"/>
</dbReference>
<reference evidence="3 4" key="1">
    <citation type="submission" date="2024-09" db="EMBL/GenBank/DDBJ databases">
        <title>Rethinking Asexuality: The Enigmatic Case of Functional Sexual Genes in Lepraria (Stereocaulaceae).</title>
        <authorList>
            <person name="Doellman M."/>
            <person name="Sun Y."/>
            <person name="Barcenas-Pena A."/>
            <person name="Lumbsch H.T."/>
            <person name="Grewe F."/>
        </authorList>
    </citation>
    <scope>NUCLEOTIDE SEQUENCE [LARGE SCALE GENOMIC DNA]</scope>
    <source>
        <strain evidence="3 4">Mercado 3170</strain>
    </source>
</reference>
<feature type="region of interest" description="Disordered" evidence="1">
    <location>
        <begin position="1"/>
        <end position="66"/>
    </location>
</feature>
<feature type="compositionally biased region" description="Basic and acidic residues" evidence="1">
    <location>
        <begin position="45"/>
        <end position="56"/>
    </location>
</feature>
<keyword evidence="4" id="KW-1185">Reference proteome</keyword>
<dbReference type="Pfam" id="PF13298">
    <property type="entry name" value="LigD_N"/>
    <property type="match status" value="1"/>
</dbReference>
<accession>A0ABR3ZZA7</accession>
<evidence type="ECO:0000313" key="4">
    <source>
        <dbReference type="Proteomes" id="UP001590950"/>
    </source>
</evidence>
<dbReference type="EMBL" id="JBEFKJ010000033">
    <property type="protein sequence ID" value="KAL2038336.1"/>
    <property type="molecule type" value="Genomic_DNA"/>
</dbReference>
<evidence type="ECO:0000313" key="3">
    <source>
        <dbReference type="EMBL" id="KAL2038336.1"/>
    </source>
</evidence>
<proteinExistence type="predicted"/>
<evidence type="ECO:0000259" key="2">
    <source>
        <dbReference type="Pfam" id="PF13298"/>
    </source>
</evidence>
<dbReference type="InterPro" id="IPR014144">
    <property type="entry name" value="LigD_PE_domain"/>
</dbReference>
<comment type="caution">
    <text evidence="3">The sequence shown here is derived from an EMBL/GenBank/DDBJ whole genome shotgun (WGS) entry which is preliminary data.</text>
</comment>
<organism evidence="3 4">
    <name type="scientific">Stereocaulon virgatum</name>
    <dbReference type="NCBI Taxonomy" id="373712"/>
    <lineage>
        <taxon>Eukaryota</taxon>
        <taxon>Fungi</taxon>
        <taxon>Dikarya</taxon>
        <taxon>Ascomycota</taxon>
        <taxon>Pezizomycotina</taxon>
        <taxon>Lecanoromycetes</taxon>
        <taxon>OSLEUM clade</taxon>
        <taxon>Lecanoromycetidae</taxon>
        <taxon>Lecanorales</taxon>
        <taxon>Lecanorineae</taxon>
        <taxon>Stereocaulaceae</taxon>
        <taxon>Stereocaulon</taxon>
    </lineage>
</organism>
<dbReference type="PANTHER" id="PTHR39465:SF1">
    <property type="entry name" value="DNA LIGASE D 3'-PHOSPHOESTERASE DOMAIN-CONTAINING PROTEIN"/>
    <property type="match status" value="1"/>
</dbReference>
<gene>
    <name evidence="3" type="ORF">N7G274_008985</name>
</gene>
<protein>
    <recommendedName>
        <fullName evidence="2">DNA ligase D 3'-phosphoesterase domain-containing protein</fullName>
    </recommendedName>
</protein>
<evidence type="ECO:0000256" key="1">
    <source>
        <dbReference type="SAM" id="MobiDB-lite"/>
    </source>
</evidence>
<name>A0ABR3ZZA7_9LECA</name>